<evidence type="ECO:0000256" key="12">
    <source>
        <dbReference type="ARBA" id="ARBA00049255"/>
    </source>
</evidence>
<dbReference type="GO" id="GO:0004826">
    <property type="term" value="F:phenylalanine-tRNA ligase activity"/>
    <property type="evidence" value="ECO:0007669"/>
    <property type="project" value="UniProtKB-EC"/>
</dbReference>
<evidence type="ECO:0000256" key="7">
    <source>
        <dbReference type="ARBA" id="ARBA00022917"/>
    </source>
</evidence>
<dbReference type="InterPro" id="IPR005121">
    <property type="entry name" value="Fdx_antiC-bd"/>
</dbReference>
<keyword evidence="10" id="KW-0030">Aminoacyl-tRNA synthetase</keyword>
<evidence type="ECO:0000256" key="6">
    <source>
        <dbReference type="ARBA" id="ARBA00022840"/>
    </source>
</evidence>
<evidence type="ECO:0000256" key="3">
    <source>
        <dbReference type="ARBA" id="ARBA00012814"/>
    </source>
</evidence>
<comment type="catalytic activity">
    <reaction evidence="12">
        <text>tRNA(Phe) + L-phenylalanine + ATP = L-phenylalanyl-tRNA(Phe) + AMP + diphosphate + H(+)</text>
        <dbReference type="Rhea" id="RHEA:19413"/>
        <dbReference type="Rhea" id="RHEA-COMP:9668"/>
        <dbReference type="Rhea" id="RHEA-COMP:9699"/>
        <dbReference type="ChEBI" id="CHEBI:15378"/>
        <dbReference type="ChEBI" id="CHEBI:30616"/>
        <dbReference type="ChEBI" id="CHEBI:33019"/>
        <dbReference type="ChEBI" id="CHEBI:58095"/>
        <dbReference type="ChEBI" id="CHEBI:78442"/>
        <dbReference type="ChEBI" id="CHEBI:78531"/>
        <dbReference type="ChEBI" id="CHEBI:456215"/>
        <dbReference type="EC" id="6.1.1.20"/>
    </reaction>
</comment>
<feature type="region of interest" description="Disordered" evidence="15">
    <location>
        <begin position="208"/>
        <end position="239"/>
    </location>
</feature>
<accession>A0A286UUL1</accession>
<evidence type="ECO:0000256" key="1">
    <source>
        <dbReference type="ARBA" id="ARBA00004305"/>
    </source>
</evidence>
<dbReference type="GO" id="GO:0005524">
    <property type="term" value="F:ATP binding"/>
    <property type="evidence" value="ECO:0007669"/>
    <property type="project" value="UniProtKB-KW"/>
</dbReference>
<name>A0A286UUL1_9AGAM</name>
<feature type="domain" description="Aminoacyl-transfer RNA synthetases class-II family profile" evidence="16">
    <location>
        <begin position="123"/>
        <end position="404"/>
    </location>
</feature>
<dbReference type="EC" id="6.1.1.20" evidence="3"/>
<reference evidence="18 19" key="1">
    <citation type="journal article" date="2017" name="Mol. Ecol.">
        <title>Comparative and population genomic landscape of Phellinus noxius: A hypervariable fungus causing root rot in trees.</title>
        <authorList>
            <person name="Chung C.L."/>
            <person name="Lee T.J."/>
            <person name="Akiba M."/>
            <person name="Lee H.H."/>
            <person name="Kuo T.H."/>
            <person name="Liu D."/>
            <person name="Ke H.M."/>
            <person name="Yokoi T."/>
            <person name="Roa M.B."/>
            <person name="Lu M.J."/>
            <person name="Chang Y.Y."/>
            <person name="Ann P.J."/>
            <person name="Tsai J.N."/>
            <person name="Chen C.Y."/>
            <person name="Tzean S.S."/>
            <person name="Ota Y."/>
            <person name="Hattori T."/>
            <person name="Sahashi N."/>
            <person name="Liou R.F."/>
            <person name="Kikuchi T."/>
            <person name="Tsai I.J."/>
        </authorList>
    </citation>
    <scope>NUCLEOTIDE SEQUENCE [LARGE SCALE GENOMIC DNA]</scope>
    <source>
        <strain evidence="18 19">FFPRI411160</strain>
    </source>
</reference>
<dbReference type="InParanoid" id="A0A286UUL1"/>
<protein>
    <recommendedName>
        <fullName evidence="14">Phenylalanine--tRNA ligase, mitochondrial</fullName>
        <ecNumber evidence="3">6.1.1.20</ecNumber>
    </recommendedName>
    <alternativeName>
        <fullName evidence="11">Phenylalanyl-tRNA synthetase</fullName>
    </alternativeName>
</protein>
<keyword evidence="6" id="KW-0067">ATP-binding</keyword>
<keyword evidence="9" id="KW-0496">Mitochondrion</keyword>
<dbReference type="InterPro" id="IPR006195">
    <property type="entry name" value="aa-tRNA-synth_II"/>
</dbReference>
<organism evidence="18 19">
    <name type="scientific">Pyrrhoderma noxium</name>
    <dbReference type="NCBI Taxonomy" id="2282107"/>
    <lineage>
        <taxon>Eukaryota</taxon>
        <taxon>Fungi</taxon>
        <taxon>Dikarya</taxon>
        <taxon>Basidiomycota</taxon>
        <taxon>Agaricomycotina</taxon>
        <taxon>Agaricomycetes</taxon>
        <taxon>Hymenochaetales</taxon>
        <taxon>Hymenochaetaceae</taxon>
        <taxon>Pyrrhoderma</taxon>
    </lineage>
</organism>
<feature type="compositionally biased region" description="Low complexity" evidence="15">
    <location>
        <begin position="216"/>
        <end position="232"/>
    </location>
</feature>
<evidence type="ECO:0000313" key="19">
    <source>
        <dbReference type="Proteomes" id="UP000217199"/>
    </source>
</evidence>
<keyword evidence="8" id="KW-0809">Transit peptide</keyword>
<feature type="region of interest" description="Disordered" evidence="15">
    <location>
        <begin position="424"/>
        <end position="446"/>
    </location>
</feature>
<evidence type="ECO:0000256" key="9">
    <source>
        <dbReference type="ARBA" id="ARBA00023128"/>
    </source>
</evidence>
<dbReference type="Gene3D" id="3.30.70.380">
    <property type="entry name" value="Ferrodoxin-fold anticodon-binding domain"/>
    <property type="match status" value="1"/>
</dbReference>
<dbReference type="FunFam" id="3.30.930.10:FF:000053">
    <property type="entry name" value="Phenylalanyl-tRNA synthetase mitochondrial"/>
    <property type="match status" value="1"/>
</dbReference>
<dbReference type="InterPro" id="IPR004530">
    <property type="entry name" value="Phe-tRNA-synth_IIc_mito"/>
</dbReference>
<evidence type="ECO:0000256" key="10">
    <source>
        <dbReference type="ARBA" id="ARBA00023146"/>
    </source>
</evidence>
<dbReference type="GO" id="GO:0000049">
    <property type="term" value="F:tRNA binding"/>
    <property type="evidence" value="ECO:0007669"/>
    <property type="project" value="InterPro"/>
</dbReference>
<evidence type="ECO:0000256" key="11">
    <source>
        <dbReference type="ARBA" id="ARBA00031194"/>
    </source>
</evidence>
<feature type="domain" description="FDX-ACB" evidence="17">
    <location>
        <begin position="406"/>
        <end position="524"/>
    </location>
</feature>
<keyword evidence="4" id="KW-0436">Ligase</keyword>
<comment type="function">
    <text evidence="13">Is responsible for the charging of tRNA(Phe) with phenylalanine in mitochondrial translation.</text>
</comment>
<dbReference type="SUPFAM" id="SSF55681">
    <property type="entry name" value="Class II aaRS and biotin synthetases"/>
    <property type="match status" value="1"/>
</dbReference>
<sequence length="524" mass="58806">MPVSITRLSSHNRPFRSWLLTSPCSIRHLQGRNYSSKPSRINILGGTYPMDSYTNVTPAIISKLNTRLTDKPAHPLNTLKSLIESHFTDYTHFSQSFPPPSSSLPSSSLSSLSSSSSAAAALSPLVTPEQNFDSLSFPADHPGRAQTDSYYVNKNLMLRTHTSAHEVEVFASGYKKWLLTADVFRRDEIDASHYPVFHQMEGARLFDCPPSPLPGSSSNSSSSRSRSSSSSNAMKELKEDNARLESELTSLADLVKLTDTAPHASSENPYQEVHDPVLAELVVQNLKYNLSLLLFKLFSGAAGTSKSNPLQIRWIPAYFPFTSPSYEVEVLFRDRWLEILGCGVVQQQTLVNAKIPNQIGWAFGLGLERIAMILYSIPDIRLFWTSDERFLSQFQEGKVTTFTPYSKYPGIARDVSFWTPDSALEKEEKKNGEEGEGEEREDGEEGVKRFHANDFCDLVREVAGDLVEEVTVIDQFVHPKTQRESLCYRISYRSMDRNLESIEINALTNLVKERATKELGVELR</sequence>
<dbReference type="Proteomes" id="UP000217199">
    <property type="component" value="Unassembled WGS sequence"/>
</dbReference>
<dbReference type="AlphaFoldDB" id="A0A286UUL1"/>
<dbReference type="OrthoDB" id="4457at2759"/>
<feature type="compositionally biased region" description="Basic and acidic residues" evidence="15">
    <location>
        <begin position="424"/>
        <end position="433"/>
    </location>
</feature>
<evidence type="ECO:0000256" key="2">
    <source>
        <dbReference type="ARBA" id="ARBA00008226"/>
    </source>
</evidence>
<evidence type="ECO:0000313" key="18">
    <source>
        <dbReference type="EMBL" id="PAV23267.1"/>
    </source>
</evidence>
<dbReference type="EMBL" id="NBII01000001">
    <property type="protein sequence ID" value="PAV23267.1"/>
    <property type="molecule type" value="Genomic_DNA"/>
</dbReference>
<dbReference type="FunCoup" id="A0A286UUL1">
    <property type="interactions" value="385"/>
</dbReference>
<dbReference type="PANTHER" id="PTHR11538:SF41">
    <property type="entry name" value="PHENYLALANINE--TRNA LIGASE, MITOCHONDRIAL"/>
    <property type="match status" value="1"/>
</dbReference>
<comment type="similarity">
    <text evidence="2">Belongs to the class-II aminoacyl-tRNA synthetase family.</text>
</comment>
<evidence type="ECO:0000256" key="15">
    <source>
        <dbReference type="SAM" id="MobiDB-lite"/>
    </source>
</evidence>
<dbReference type="SUPFAM" id="SSF54991">
    <property type="entry name" value="Anticodon-binding domain of PheRS"/>
    <property type="match status" value="1"/>
</dbReference>
<evidence type="ECO:0000256" key="5">
    <source>
        <dbReference type="ARBA" id="ARBA00022741"/>
    </source>
</evidence>
<dbReference type="InterPro" id="IPR002319">
    <property type="entry name" value="Phenylalanyl-tRNA_Synthase"/>
</dbReference>
<dbReference type="GO" id="GO:0005759">
    <property type="term" value="C:mitochondrial matrix"/>
    <property type="evidence" value="ECO:0007669"/>
    <property type="project" value="UniProtKB-SubCell"/>
</dbReference>
<dbReference type="InterPro" id="IPR045864">
    <property type="entry name" value="aa-tRNA-synth_II/BPL/LPL"/>
</dbReference>
<proteinExistence type="inferred from homology"/>
<evidence type="ECO:0000259" key="17">
    <source>
        <dbReference type="PROSITE" id="PS51447"/>
    </source>
</evidence>
<evidence type="ECO:0000256" key="13">
    <source>
        <dbReference type="ARBA" id="ARBA00057761"/>
    </source>
</evidence>
<dbReference type="PROSITE" id="PS50862">
    <property type="entry name" value="AA_TRNA_LIGASE_II"/>
    <property type="match status" value="1"/>
</dbReference>
<feature type="compositionally biased region" description="Acidic residues" evidence="15">
    <location>
        <begin position="434"/>
        <end position="444"/>
    </location>
</feature>
<dbReference type="PROSITE" id="PS51447">
    <property type="entry name" value="FDX_ACB"/>
    <property type="match status" value="1"/>
</dbReference>
<evidence type="ECO:0000256" key="14">
    <source>
        <dbReference type="ARBA" id="ARBA00073229"/>
    </source>
</evidence>
<keyword evidence="5" id="KW-0547">Nucleotide-binding</keyword>
<evidence type="ECO:0000259" key="16">
    <source>
        <dbReference type="PROSITE" id="PS50862"/>
    </source>
</evidence>
<keyword evidence="19" id="KW-1185">Reference proteome</keyword>
<dbReference type="STRING" id="2282107.A0A286UUL1"/>
<comment type="caution">
    <text evidence="18">The sequence shown here is derived from an EMBL/GenBank/DDBJ whole genome shotgun (WGS) entry which is preliminary data.</text>
</comment>
<dbReference type="PANTHER" id="PTHR11538">
    <property type="entry name" value="PHENYLALANYL-TRNA SYNTHETASE"/>
    <property type="match status" value="1"/>
</dbReference>
<dbReference type="InterPro" id="IPR036690">
    <property type="entry name" value="Fdx_antiC-bd_sf"/>
</dbReference>
<gene>
    <name evidence="18" type="ORF">PNOK_0033500</name>
</gene>
<dbReference type="Gene3D" id="3.30.930.10">
    <property type="entry name" value="Bira Bifunctional Protein, Domain 2"/>
    <property type="match status" value="1"/>
</dbReference>
<dbReference type="NCBIfam" id="TIGR00469">
    <property type="entry name" value="pheS_mito"/>
    <property type="match status" value="1"/>
</dbReference>
<dbReference type="SMART" id="SM00896">
    <property type="entry name" value="FDX-ACB"/>
    <property type="match status" value="1"/>
</dbReference>
<dbReference type="GO" id="GO:0006432">
    <property type="term" value="P:phenylalanyl-tRNA aminoacylation"/>
    <property type="evidence" value="ECO:0007669"/>
    <property type="project" value="InterPro"/>
</dbReference>
<dbReference type="FunFam" id="3.30.70.380:FF:000002">
    <property type="entry name" value="phenylalanine--tRNA ligase, mitochondrial"/>
    <property type="match status" value="1"/>
</dbReference>
<dbReference type="Pfam" id="PF03147">
    <property type="entry name" value="FDX-ACB"/>
    <property type="match status" value="1"/>
</dbReference>
<dbReference type="Pfam" id="PF01409">
    <property type="entry name" value="tRNA-synt_2d"/>
    <property type="match status" value="2"/>
</dbReference>
<keyword evidence="7" id="KW-0648">Protein biosynthesis</keyword>
<comment type="subcellular location">
    <subcellularLocation>
        <location evidence="1">Mitochondrion matrix</location>
    </subcellularLocation>
</comment>
<evidence type="ECO:0000256" key="4">
    <source>
        <dbReference type="ARBA" id="ARBA00022598"/>
    </source>
</evidence>
<evidence type="ECO:0000256" key="8">
    <source>
        <dbReference type="ARBA" id="ARBA00022946"/>
    </source>
</evidence>